<dbReference type="Proteomes" id="UP000198415">
    <property type="component" value="Unassembled WGS sequence"/>
</dbReference>
<dbReference type="RefSeq" id="WP_280523931.1">
    <property type="nucleotide sequence ID" value="NZ_FZNR01000048.1"/>
</dbReference>
<accession>A0A239KEX6</accession>
<evidence type="ECO:0000313" key="2">
    <source>
        <dbReference type="Proteomes" id="UP000198415"/>
    </source>
</evidence>
<protein>
    <submittedName>
        <fullName evidence="1">Uncharacterized protein</fullName>
    </submittedName>
</protein>
<organism evidence="1 2">
    <name type="scientific">Actinoplanes regularis</name>
    <dbReference type="NCBI Taxonomy" id="52697"/>
    <lineage>
        <taxon>Bacteria</taxon>
        <taxon>Bacillati</taxon>
        <taxon>Actinomycetota</taxon>
        <taxon>Actinomycetes</taxon>
        <taxon>Micromonosporales</taxon>
        <taxon>Micromonosporaceae</taxon>
        <taxon>Actinoplanes</taxon>
    </lineage>
</organism>
<reference evidence="1 2" key="1">
    <citation type="submission" date="2017-06" db="EMBL/GenBank/DDBJ databases">
        <authorList>
            <person name="Kim H.J."/>
            <person name="Triplett B.A."/>
        </authorList>
    </citation>
    <scope>NUCLEOTIDE SEQUENCE [LARGE SCALE GENOMIC DNA]</scope>
    <source>
        <strain evidence="1 2">DSM 43151</strain>
    </source>
</reference>
<evidence type="ECO:0000313" key="1">
    <source>
        <dbReference type="EMBL" id="SNT16248.1"/>
    </source>
</evidence>
<proteinExistence type="predicted"/>
<sequence length="43" mass="4744">MSANELIYHLHDLATIVRSTAPGLERLRRTRAELETAAAAPDL</sequence>
<keyword evidence="2" id="KW-1185">Reference proteome</keyword>
<dbReference type="AlphaFoldDB" id="A0A239KEX6"/>
<name>A0A239KEX6_9ACTN</name>
<dbReference type="EMBL" id="FZNR01000048">
    <property type="protein sequence ID" value="SNT16248.1"/>
    <property type="molecule type" value="Genomic_DNA"/>
</dbReference>
<gene>
    <name evidence="1" type="ORF">SAMN06264365_1481</name>
</gene>